<dbReference type="InterPro" id="IPR019988">
    <property type="entry name" value="GTP-bd_ribosome_bgen_YqeH"/>
</dbReference>
<gene>
    <name evidence="2" type="primary">yqeH</name>
    <name evidence="2" type="ORF">ACFO4L_16585</name>
</gene>
<dbReference type="InterPro" id="IPR027417">
    <property type="entry name" value="P-loop_NTPase"/>
</dbReference>
<dbReference type="PROSITE" id="PS51721">
    <property type="entry name" value="G_CP"/>
    <property type="match status" value="1"/>
</dbReference>
<dbReference type="InterPro" id="IPR050896">
    <property type="entry name" value="Mito_lipid_metab_GTPase"/>
</dbReference>
<dbReference type="RefSeq" id="WP_377910778.1">
    <property type="nucleotide sequence ID" value="NZ_JBHSGK010000021.1"/>
</dbReference>
<dbReference type="InterPro" id="IPR048422">
    <property type="entry name" value="NOA1/YqeH-like_C"/>
</dbReference>
<evidence type="ECO:0000313" key="3">
    <source>
        <dbReference type="Proteomes" id="UP001595896"/>
    </source>
</evidence>
<dbReference type="PANTHER" id="PTHR46434">
    <property type="entry name" value="GENETIC INTERACTOR OF PROHIBITINS 3, MITOCHONDRIAL"/>
    <property type="match status" value="1"/>
</dbReference>
<dbReference type="CDD" id="cd01855">
    <property type="entry name" value="YqeH"/>
    <property type="match status" value="1"/>
</dbReference>
<accession>A0ABV9NZT4</accession>
<dbReference type="Proteomes" id="UP001595896">
    <property type="component" value="Unassembled WGS sequence"/>
</dbReference>
<evidence type="ECO:0000259" key="1">
    <source>
        <dbReference type="PROSITE" id="PS51721"/>
    </source>
</evidence>
<protein>
    <submittedName>
        <fullName evidence="2">Ribosome biogenesis GTPase YqeH</fullName>
    </submittedName>
</protein>
<dbReference type="NCBIfam" id="TIGR03597">
    <property type="entry name" value="GTPase_YqeH"/>
    <property type="match status" value="1"/>
</dbReference>
<sequence length="368" mass="40835">MGSGVTCAGCGIELQTEDSSRAGYAPPQALQKETVICRRCFRLKHYNEVQDVHLTDDDFLKILNELSSREALIVKIVDIFDFSGSWLDGIQRFSGSNDVLLVGNKSDLLPKSVRKSKVINWMKRQAKEFGLKPAETLLMSAQTGDGVEETAAWIDKLRKGKDVYVVGATNTGKSSFINQLIRRFSNDENTVDITTSNIPGTTLDRIDIPLDETSTLYDTPGIINRHQIAHLLNKDDLKTISPKKEIKQLIHQLNPGQTLFFGGLARMDFLNGEPGSFVVNMSNDLHVHRTKLENADRLYEKHAGDMLAPPSGDSSNFPEFKKSSWKLPAEKTDLVISGLGWITVHAPGAEVMLHVPEGVQASIRESIY</sequence>
<proteinExistence type="predicted"/>
<dbReference type="Pfam" id="PF01926">
    <property type="entry name" value="MMR_HSR1"/>
    <property type="match status" value="1"/>
</dbReference>
<comment type="caution">
    <text evidence="2">The sequence shown here is derived from an EMBL/GenBank/DDBJ whole genome shotgun (WGS) entry which is preliminary data.</text>
</comment>
<dbReference type="InterPro" id="IPR030378">
    <property type="entry name" value="G_CP_dom"/>
</dbReference>
<evidence type="ECO:0000313" key="2">
    <source>
        <dbReference type="EMBL" id="MFC4738190.1"/>
    </source>
</evidence>
<dbReference type="Pfam" id="PF21516">
    <property type="entry name" value="YqeH-like_C"/>
    <property type="match status" value="1"/>
</dbReference>
<dbReference type="Gene3D" id="3.40.50.300">
    <property type="entry name" value="P-loop containing nucleotide triphosphate hydrolases"/>
    <property type="match status" value="1"/>
</dbReference>
<reference evidence="3" key="1">
    <citation type="journal article" date="2019" name="Int. J. Syst. Evol. Microbiol.">
        <title>The Global Catalogue of Microorganisms (GCM) 10K type strain sequencing project: providing services to taxonomists for standard genome sequencing and annotation.</title>
        <authorList>
            <consortium name="The Broad Institute Genomics Platform"/>
            <consortium name="The Broad Institute Genome Sequencing Center for Infectious Disease"/>
            <person name="Wu L."/>
            <person name="Ma J."/>
        </authorList>
    </citation>
    <scope>NUCLEOTIDE SEQUENCE [LARGE SCALE GENOMIC DNA]</scope>
    <source>
        <strain evidence="3">JCM 12165</strain>
    </source>
</reference>
<feature type="domain" description="CP-type G" evidence="1">
    <location>
        <begin position="60"/>
        <end position="225"/>
    </location>
</feature>
<keyword evidence="3" id="KW-1185">Reference proteome</keyword>
<dbReference type="PANTHER" id="PTHR46434:SF1">
    <property type="entry name" value="GENETIC INTERACTOR OF PROHIBITINS 3, MITOCHONDRIAL"/>
    <property type="match status" value="1"/>
</dbReference>
<name>A0ABV9NZT4_9BACI</name>
<dbReference type="EMBL" id="JBHSGK010000021">
    <property type="protein sequence ID" value="MFC4738190.1"/>
    <property type="molecule type" value="Genomic_DNA"/>
</dbReference>
<organism evidence="2 3">
    <name type="scientific">Bacillus daqingensis</name>
    <dbReference type="NCBI Taxonomy" id="872396"/>
    <lineage>
        <taxon>Bacteria</taxon>
        <taxon>Bacillati</taxon>
        <taxon>Bacillota</taxon>
        <taxon>Bacilli</taxon>
        <taxon>Bacillales</taxon>
        <taxon>Bacillaceae</taxon>
        <taxon>Bacillus</taxon>
    </lineage>
</organism>
<dbReference type="InterPro" id="IPR006073">
    <property type="entry name" value="GTP-bd"/>
</dbReference>
<dbReference type="SUPFAM" id="SSF52540">
    <property type="entry name" value="P-loop containing nucleoside triphosphate hydrolases"/>
    <property type="match status" value="1"/>
</dbReference>